<dbReference type="AlphaFoldDB" id="A0A4D6M0G3"/>
<name>A0A4D6M0G3_VIGUN</name>
<sequence>MPGLVPKYEYSSQRPKTTKLVSQLLRRAIYLDPSVLATTSTLTPATLTNLSHNSKVPHVHPPSRAITQEMLFRATTEGIPHALTPIPSYNSRDISRLQNQQPKVATAKIAWRGTHAAKRTTPLIQPRCRYRLVKSLSPPSAHGSAVPCWEAIAWRNYSCRQAHAIQAHNPVTPGSIIMNQFSQKTSSDPQFPLSQAKLLPLRWRLTASPVLQSGALVLRIPEFCTAPARVQFSPALT</sequence>
<gene>
    <name evidence="1" type="ORF">DEO72_LG5g2119</name>
</gene>
<proteinExistence type="predicted"/>
<dbReference type="Proteomes" id="UP000501690">
    <property type="component" value="Linkage Group LG5"/>
</dbReference>
<keyword evidence="2" id="KW-1185">Reference proteome</keyword>
<organism evidence="1 2">
    <name type="scientific">Vigna unguiculata</name>
    <name type="common">Cowpea</name>
    <dbReference type="NCBI Taxonomy" id="3917"/>
    <lineage>
        <taxon>Eukaryota</taxon>
        <taxon>Viridiplantae</taxon>
        <taxon>Streptophyta</taxon>
        <taxon>Embryophyta</taxon>
        <taxon>Tracheophyta</taxon>
        <taxon>Spermatophyta</taxon>
        <taxon>Magnoliopsida</taxon>
        <taxon>eudicotyledons</taxon>
        <taxon>Gunneridae</taxon>
        <taxon>Pentapetalae</taxon>
        <taxon>rosids</taxon>
        <taxon>fabids</taxon>
        <taxon>Fabales</taxon>
        <taxon>Fabaceae</taxon>
        <taxon>Papilionoideae</taxon>
        <taxon>50 kb inversion clade</taxon>
        <taxon>NPAAA clade</taxon>
        <taxon>indigoferoid/millettioid clade</taxon>
        <taxon>Phaseoleae</taxon>
        <taxon>Vigna</taxon>
    </lineage>
</organism>
<dbReference type="EMBL" id="CP039349">
    <property type="protein sequence ID" value="QCD94041.1"/>
    <property type="molecule type" value="Genomic_DNA"/>
</dbReference>
<evidence type="ECO:0000313" key="1">
    <source>
        <dbReference type="EMBL" id="QCD94041.1"/>
    </source>
</evidence>
<accession>A0A4D6M0G3</accession>
<evidence type="ECO:0000313" key="2">
    <source>
        <dbReference type="Proteomes" id="UP000501690"/>
    </source>
</evidence>
<reference evidence="1 2" key="1">
    <citation type="submission" date="2019-04" db="EMBL/GenBank/DDBJ databases">
        <title>An improved genome assembly and genetic linkage map for asparagus bean, Vigna unguiculata ssp. sesquipedialis.</title>
        <authorList>
            <person name="Xia Q."/>
            <person name="Zhang R."/>
            <person name="Dong Y."/>
        </authorList>
    </citation>
    <scope>NUCLEOTIDE SEQUENCE [LARGE SCALE GENOMIC DNA]</scope>
    <source>
        <tissue evidence="1">Leaf</tissue>
    </source>
</reference>
<protein>
    <submittedName>
        <fullName evidence="1">Uncharacterized protein</fullName>
    </submittedName>
</protein>